<organism evidence="6 7">
    <name type="scientific">Diaphorina citri</name>
    <name type="common">Asian citrus psyllid</name>
    <dbReference type="NCBI Taxonomy" id="121845"/>
    <lineage>
        <taxon>Eukaryota</taxon>
        <taxon>Metazoa</taxon>
        <taxon>Ecdysozoa</taxon>
        <taxon>Arthropoda</taxon>
        <taxon>Hexapoda</taxon>
        <taxon>Insecta</taxon>
        <taxon>Pterygota</taxon>
        <taxon>Neoptera</taxon>
        <taxon>Paraneoptera</taxon>
        <taxon>Hemiptera</taxon>
        <taxon>Sternorrhyncha</taxon>
        <taxon>Psylloidea</taxon>
        <taxon>Psyllidae</taxon>
        <taxon>Diaphorininae</taxon>
        <taxon>Diaphorina</taxon>
    </lineage>
</organism>
<proteinExistence type="inferred from homology"/>
<dbReference type="InterPro" id="IPR020422">
    <property type="entry name" value="TYR_PHOSPHATASE_DUAL_dom"/>
</dbReference>
<dbReference type="PaxDb" id="121845-A0A1S3CY37"/>
<dbReference type="RefSeq" id="XP_008470156.1">
    <property type="nucleotide sequence ID" value="XM_008471934.3"/>
</dbReference>
<keyword evidence="2" id="KW-0378">Hydrolase</keyword>
<dbReference type="AlphaFoldDB" id="A0A1S3CY37"/>
<sequence length="211" mass="23986">MKTEEIFQENVKKPWQFFSSTKNHPQISSNSSQLFEVTEVCPGLLLCGATMVGRTNHPVTCIVNAAPELPDPPLADTIKTVKIHILDSATEPLDSYFDQVADLVQKIKDEGGCTLIHCVAGVSRSASLCLAYLIKYNQMNFHQAFHYLRSLRPCIRPNLGFFKQLINYEKRFYAESSVEIVYNAAAQTYIPSVYEEDYSNMLTYQRYCGRH</sequence>
<feature type="domain" description="Tyrosine-protein phosphatase" evidence="4">
    <location>
        <begin position="36"/>
        <end position="174"/>
    </location>
</feature>
<dbReference type="PROSITE" id="PS50056">
    <property type="entry name" value="TYR_PHOSPHATASE_2"/>
    <property type="match status" value="1"/>
</dbReference>
<dbReference type="STRING" id="121845.A0A1S3CY37"/>
<dbReference type="CDD" id="cd14514">
    <property type="entry name" value="DUSP14-like"/>
    <property type="match status" value="1"/>
</dbReference>
<evidence type="ECO:0000256" key="2">
    <source>
        <dbReference type="ARBA" id="ARBA00022801"/>
    </source>
</evidence>
<reference evidence="7" key="1">
    <citation type="submission" date="2025-08" db="UniProtKB">
        <authorList>
            <consortium name="RefSeq"/>
        </authorList>
    </citation>
    <scope>IDENTIFICATION</scope>
</reference>
<dbReference type="InterPro" id="IPR003595">
    <property type="entry name" value="Tyr_Pase_cat"/>
</dbReference>
<evidence type="ECO:0000256" key="3">
    <source>
        <dbReference type="ARBA" id="ARBA00022912"/>
    </source>
</evidence>
<dbReference type="GO" id="GO:0004721">
    <property type="term" value="F:phosphoprotein phosphatase activity"/>
    <property type="evidence" value="ECO:0007669"/>
    <property type="project" value="UniProtKB-KW"/>
</dbReference>
<dbReference type="InterPro" id="IPR000340">
    <property type="entry name" value="Dual-sp_phosphatase_cat-dom"/>
</dbReference>
<dbReference type="PANTHER" id="PTHR45961">
    <property type="entry name" value="IP21249P"/>
    <property type="match status" value="1"/>
</dbReference>
<dbReference type="Gene3D" id="3.90.190.10">
    <property type="entry name" value="Protein tyrosine phosphatase superfamily"/>
    <property type="match status" value="1"/>
</dbReference>
<comment type="similarity">
    <text evidence="1">Belongs to the protein-tyrosine phosphatase family. Non-receptor class dual specificity subfamily.</text>
</comment>
<dbReference type="InterPro" id="IPR029021">
    <property type="entry name" value="Prot-tyrosine_phosphatase-like"/>
</dbReference>
<dbReference type="Pfam" id="PF00782">
    <property type="entry name" value="DSPc"/>
    <property type="match status" value="1"/>
</dbReference>
<dbReference type="OrthoDB" id="285418at2759"/>
<dbReference type="GO" id="GO:0005737">
    <property type="term" value="C:cytoplasm"/>
    <property type="evidence" value="ECO:0007669"/>
    <property type="project" value="TreeGrafter"/>
</dbReference>
<dbReference type="InterPro" id="IPR016130">
    <property type="entry name" value="Tyr_Pase_AS"/>
</dbReference>
<keyword evidence="3" id="KW-0904">Protein phosphatase</keyword>
<evidence type="ECO:0000259" key="4">
    <source>
        <dbReference type="PROSITE" id="PS50054"/>
    </source>
</evidence>
<dbReference type="Proteomes" id="UP000079169">
    <property type="component" value="Unplaced"/>
</dbReference>
<dbReference type="GeneID" id="103507462"/>
<evidence type="ECO:0000256" key="1">
    <source>
        <dbReference type="ARBA" id="ARBA00008601"/>
    </source>
</evidence>
<evidence type="ECO:0000313" key="6">
    <source>
        <dbReference type="Proteomes" id="UP000079169"/>
    </source>
</evidence>
<accession>A0A1S3CY37</accession>
<dbReference type="SMART" id="SM00195">
    <property type="entry name" value="DSPc"/>
    <property type="match status" value="1"/>
</dbReference>
<evidence type="ECO:0000259" key="5">
    <source>
        <dbReference type="PROSITE" id="PS50056"/>
    </source>
</evidence>
<keyword evidence="6" id="KW-1185">Reference proteome</keyword>
<feature type="domain" description="Tyrosine specific protein phosphatases" evidence="5">
    <location>
        <begin position="94"/>
        <end position="153"/>
    </location>
</feature>
<protein>
    <submittedName>
        <fullName evidence="7">Dual specificity protein phosphatase 21-like</fullName>
    </submittedName>
</protein>
<evidence type="ECO:0000313" key="7">
    <source>
        <dbReference type="RefSeq" id="XP_008470156.1"/>
    </source>
</evidence>
<name>A0A1S3CY37_DIACI</name>
<dbReference type="PROSITE" id="PS00383">
    <property type="entry name" value="TYR_PHOSPHATASE_1"/>
    <property type="match status" value="1"/>
</dbReference>
<dbReference type="InterPro" id="IPR000387">
    <property type="entry name" value="Tyr_Pase_dom"/>
</dbReference>
<dbReference type="PANTHER" id="PTHR45961:SF6">
    <property type="entry name" value="IP21249P"/>
    <property type="match status" value="1"/>
</dbReference>
<dbReference type="SMART" id="SM00404">
    <property type="entry name" value="PTPc_motif"/>
    <property type="match status" value="1"/>
</dbReference>
<dbReference type="InterPro" id="IPR052103">
    <property type="entry name" value="Dual_spec_Phospatases"/>
</dbReference>
<dbReference type="KEGG" id="dci:103507462"/>
<gene>
    <name evidence="7" type="primary">LOC103507462</name>
</gene>
<dbReference type="OMA" id="VYICGAH"/>
<dbReference type="PROSITE" id="PS50054">
    <property type="entry name" value="TYR_PHOSPHATASE_DUAL"/>
    <property type="match status" value="1"/>
</dbReference>
<dbReference type="SUPFAM" id="SSF52799">
    <property type="entry name" value="(Phosphotyrosine protein) phosphatases II"/>
    <property type="match status" value="1"/>
</dbReference>